<dbReference type="PANTHER" id="PTHR37544:SF1">
    <property type="entry name" value="PHOSPHORIBOSYLAMINOIMIDAZOLE-SUCCINOCARBOXAMIDE SYNTHASE"/>
    <property type="match status" value="1"/>
</dbReference>
<feature type="region of interest" description="Disordered" evidence="1">
    <location>
        <begin position="55"/>
        <end position="77"/>
    </location>
</feature>
<dbReference type="AlphaFoldDB" id="A0A0G4LV04"/>
<feature type="transmembrane region" description="Helical" evidence="2">
    <location>
        <begin position="804"/>
        <end position="828"/>
    </location>
</feature>
<feature type="transmembrane region" description="Helical" evidence="2">
    <location>
        <begin position="696"/>
        <end position="716"/>
    </location>
</feature>
<evidence type="ECO:0000313" key="4">
    <source>
        <dbReference type="Proteomes" id="UP000045706"/>
    </source>
</evidence>
<feature type="region of interest" description="Disordered" evidence="1">
    <location>
        <begin position="98"/>
        <end position="122"/>
    </location>
</feature>
<protein>
    <submittedName>
        <fullName evidence="3">Uncharacterized protein</fullName>
    </submittedName>
</protein>
<accession>A0A0G4LV04</accession>
<keyword evidence="2" id="KW-1133">Transmembrane helix</keyword>
<gene>
    <name evidence="3" type="ORF">BN1723_013742</name>
</gene>
<dbReference type="Proteomes" id="UP000045706">
    <property type="component" value="Unassembled WGS sequence"/>
</dbReference>
<feature type="region of interest" description="Disordered" evidence="1">
    <location>
        <begin position="1"/>
        <end position="28"/>
    </location>
</feature>
<feature type="transmembrane region" description="Helical" evidence="2">
    <location>
        <begin position="181"/>
        <end position="197"/>
    </location>
</feature>
<dbReference type="EMBL" id="CVQI01018779">
    <property type="protein sequence ID" value="CRK25908.1"/>
    <property type="molecule type" value="Genomic_DNA"/>
</dbReference>
<evidence type="ECO:0000256" key="2">
    <source>
        <dbReference type="SAM" id="Phobius"/>
    </source>
</evidence>
<reference evidence="4" key="1">
    <citation type="submission" date="2015-05" db="EMBL/GenBank/DDBJ databases">
        <authorList>
            <person name="Fogelqvist Johan"/>
        </authorList>
    </citation>
    <scope>NUCLEOTIDE SEQUENCE [LARGE SCALE GENOMIC DNA]</scope>
</reference>
<organism evidence="3 4">
    <name type="scientific">Verticillium longisporum</name>
    <name type="common">Verticillium dahliae var. longisporum</name>
    <dbReference type="NCBI Taxonomy" id="100787"/>
    <lineage>
        <taxon>Eukaryota</taxon>
        <taxon>Fungi</taxon>
        <taxon>Dikarya</taxon>
        <taxon>Ascomycota</taxon>
        <taxon>Pezizomycotina</taxon>
        <taxon>Sordariomycetes</taxon>
        <taxon>Hypocreomycetidae</taxon>
        <taxon>Glomerellales</taxon>
        <taxon>Plectosphaerellaceae</taxon>
        <taxon>Verticillium</taxon>
    </lineage>
</organism>
<feature type="compositionally biased region" description="Polar residues" evidence="1">
    <location>
        <begin position="104"/>
        <end position="122"/>
    </location>
</feature>
<feature type="transmembrane region" description="Helical" evidence="2">
    <location>
        <begin position="736"/>
        <end position="769"/>
    </location>
</feature>
<name>A0A0G4LV04_VERLO</name>
<proteinExistence type="predicted"/>
<evidence type="ECO:0000313" key="3">
    <source>
        <dbReference type="EMBL" id="CRK25908.1"/>
    </source>
</evidence>
<feature type="transmembrane region" description="Helical" evidence="2">
    <location>
        <begin position="581"/>
        <end position="603"/>
    </location>
</feature>
<feature type="transmembrane region" description="Helical" evidence="2">
    <location>
        <begin position="139"/>
        <end position="161"/>
    </location>
</feature>
<feature type="transmembrane region" description="Helical" evidence="2">
    <location>
        <begin position="243"/>
        <end position="262"/>
    </location>
</feature>
<keyword evidence="2" id="KW-0812">Transmembrane</keyword>
<dbReference type="Pfam" id="PF11915">
    <property type="entry name" value="DUF3433"/>
    <property type="match status" value="2"/>
</dbReference>
<keyword evidence="2" id="KW-0472">Membrane</keyword>
<dbReference type="PANTHER" id="PTHR37544">
    <property type="entry name" value="SPRAY-RELATED"/>
    <property type="match status" value="1"/>
</dbReference>
<evidence type="ECO:0000256" key="1">
    <source>
        <dbReference type="SAM" id="MobiDB-lite"/>
    </source>
</evidence>
<dbReference type="InterPro" id="IPR021840">
    <property type="entry name" value="DUF3433"/>
</dbReference>
<sequence>MRRDSVLSGGGVPGPPGRIRRKPVGSNQYEAVQADDETILAASIQDVSGWLMSGGSGRHLEEQPSLRAAPPTGHANEVPRYALSPRLVRNTVKRSVTHHIQSDAKASQRPSISHGSYSSMDTGDTRQPLMWNSIWLRRIVLLGFSLGCCCMTLTTALLYHFSLENNGLSTQKQANHPGWKYGPTALLVIVAALWRQVDHSAKVLIPWQELKSGPLSPHKSLLLDYVSPLVPTSLWRALRNGHLVVLSTILCWLLILLTVRVLKHPFPTATDSSQTVFSTGLLVLEPTVIVREGVAIPIQSTFDAQGYEIPQLGPAAAQLYYAINFQGLPYPMGTSADMVVPKIGLPDSPAQANYSVVTEGPSINGMFWTIDVATPECNISSAIVAAGPDSNHYVRENATQNFQGVMQDYTCNNGVEYSRLHDMTTNYTEEQVVNASMPHRVLLTMADLRFTPMNRSLTRPERIYIQNFTAALCTYNYTLDDFEVESLVESGTRKQAVMQATHRQGAHELEISGFRKGMLGKSVETTIGDFMDPDLLISTASDVFKGVGTQLLGTVALNPAITSTERGSVTIVEDRLHVTELSTAFMCAFLSLTTILSLAVVFLRPQDAVHREPGSIAATAAVLASSPGLEKLLLGLGSSSQASICNRLSRFNFRSSYYSGPEPAFVVESLDNGLASIEENKRGHGDTWWRPLAGKAWFLVLAITLPLAMIAALETLQRSSDKRDGLLDIDESDSLLFATYVPAAVAICLAGMYSSFGSMAATFAPYSILKQRNATPERSITLRLVGKLAPHALLDALKTRHFSVAIILAANFVGGFLTIVISGLYSAISVNDTRPVMLQQTDVFDLPAGNISLEDNQAAAITSLIEYIGLPSPQWTYEDLVFDTMHPITSPSKQDLSHEQPLSAMLQAVRPDLDCFTIPSNDRHIQVYNYTNGLTVMPGMTDVYPGRPGELFVKGNTTLRAECSRPLANSTSASKDWLQYFVIPDDESVIHVGKASLLGWFDDTKIITWGDGATDTSPGSGSGMGVEGITLGDSGYPTTNTTSFAYPINRLLLSIANSLTANMTESDDIASLDGFSRALLSGRGAQPIEMLAGEANVDNLRKAVTRLYKTYMAQAISANMRRDAELLPAYEGRLTSSARRRLQQNNGPKIALQAMLGLMVVCIIASRLLMDVRTVLPHDPCSIAGVATLLAGSDMVTMAEGSEWEDDKGLESLFRGRSFGLDWWGQGVGRRFGVDVECETV</sequence>